<dbReference type="EMBL" id="CP002113">
    <property type="protein sequence ID" value="AEK23152.1"/>
    <property type="molecule type" value="Genomic_DNA"/>
</dbReference>
<proteinExistence type="predicted"/>
<dbReference type="KEGG" id="ccm:Ccan_10360"/>
<evidence type="ECO:0000313" key="2">
    <source>
        <dbReference type="Proteomes" id="UP000008895"/>
    </source>
</evidence>
<keyword evidence="2" id="KW-1185">Reference proteome</keyword>
<sequence>MIFLEKVFLKIQNYVLFHRFLSLFRDDFKQNLPFLSLFSLKGRKYFLYRVR</sequence>
<gene>
    <name evidence="1" type="ordered locus">Ccan_10360</name>
</gene>
<evidence type="ECO:0000313" key="1">
    <source>
        <dbReference type="EMBL" id="AEK23152.1"/>
    </source>
</evidence>
<dbReference type="AlphaFoldDB" id="F9YVA7"/>
<name>F9YVA7_CAPCC</name>
<dbReference type="HOGENOM" id="CLU_214778_0_0_10"/>
<organism evidence="1 2">
    <name type="scientific">Capnocytophaga canimorsus (strain 5)</name>
    <dbReference type="NCBI Taxonomy" id="860228"/>
    <lineage>
        <taxon>Bacteria</taxon>
        <taxon>Pseudomonadati</taxon>
        <taxon>Bacteroidota</taxon>
        <taxon>Flavobacteriia</taxon>
        <taxon>Flavobacteriales</taxon>
        <taxon>Flavobacteriaceae</taxon>
        <taxon>Capnocytophaga</taxon>
    </lineage>
</organism>
<protein>
    <submittedName>
        <fullName evidence="1">Uncharacterized protein</fullName>
    </submittedName>
</protein>
<dbReference type="STRING" id="860228.Ccan_10360"/>
<accession>F9YVA7</accession>
<dbReference type="Proteomes" id="UP000008895">
    <property type="component" value="Chromosome"/>
</dbReference>
<reference evidence="1 2" key="1">
    <citation type="journal article" date="2011" name="J. Bacteriol.">
        <title>Complete genome sequence of the dog commensal and human pathogen Capnocytophaga canimorsus strain 5.</title>
        <authorList>
            <person name="Manfredi P."/>
            <person name="Pagni M."/>
            <person name="Cornelis G.R."/>
        </authorList>
    </citation>
    <scope>NUCLEOTIDE SEQUENCE [LARGE SCALE GENOMIC DNA]</scope>
    <source>
        <strain evidence="2">5</strain>
    </source>
</reference>